<protein>
    <submittedName>
        <fullName evidence="4">30S ribosomal protein S19e</fullName>
    </submittedName>
</protein>
<comment type="similarity">
    <text evidence="1">Belongs to the eukaryotic ribosomal protein eS19 family.</text>
</comment>
<dbReference type="SMART" id="SM01413">
    <property type="entry name" value="Ribosomal_S19e"/>
    <property type="match status" value="1"/>
</dbReference>
<dbReference type="PANTHER" id="PTHR11710">
    <property type="entry name" value="40S RIBOSOMAL PROTEIN S19"/>
    <property type="match status" value="1"/>
</dbReference>
<dbReference type="Gene3D" id="1.10.10.10">
    <property type="entry name" value="Winged helix-like DNA-binding domain superfamily/Winged helix DNA-binding domain"/>
    <property type="match status" value="1"/>
</dbReference>
<organism evidence="4">
    <name type="scientific">mine drainage metagenome</name>
    <dbReference type="NCBI Taxonomy" id="410659"/>
    <lineage>
        <taxon>unclassified sequences</taxon>
        <taxon>metagenomes</taxon>
        <taxon>ecological metagenomes</taxon>
    </lineage>
</organism>
<dbReference type="InterPro" id="IPR027548">
    <property type="entry name" value="Ribosomal_eS19_archaeal"/>
</dbReference>
<dbReference type="Pfam" id="PF01090">
    <property type="entry name" value="Ribosomal_S19e"/>
    <property type="match status" value="1"/>
</dbReference>
<evidence type="ECO:0000256" key="3">
    <source>
        <dbReference type="ARBA" id="ARBA00023274"/>
    </source>
</evidence>
<dbReference type="GO" id="GO:0006412">
    <property type="term" value="P:translation"/>
    <property type="evidence" value="ECO:0007669"/>
    <property type="project" value="InterPro"/>
</dbReference>
<dbReference type="GO" id="GO:0000028">
    <property type="term" value="P:ribosomal small subunit assembly"/>
    <property type="evidence" value="ECO:0007669"/>
    <property type="project" value="TreeGrafter"/>
</dbReference>
<dbReference type="AlphaFoldDB" id="T0Z8U3"/>
<sequence length="164" mass="18989">RVISIFYISGSGFIMVDVRNIQTASLIEKVSEELQKDDRIKVPEWVDILKAGIHKEKSWTQPDWYHRRLASTLRKVYLNGPIGTSKLSAEYGGRVDRGSKKYHPARGSRFIVRHMLEELERLGYVKKDQKGRTISPKGESFLTKVSTEIVKNMAEKDEKFKKFM</sequence>
<dbReference type="PANTHER" id="PTHR11710:SF0">
    <property type="entry name" value="40S RIBOSOMAL PROTEIN S19"/>
    <property type="match status" value="1"/>
</dbReference>
<name>T0Z8U3_9ZZZZ</name>
<dbReference type="InterPro" id="IPR036388">
    <property type="entry name" value="WH-like_DNA-bd_sf"/>
</dbReference>
<reference evidence="4" key="1">
    <citation type="submission" date="2013-08" db="EMBL/GenBank/DDBJ databases">
        <authorList>
            <person name="Mendez C."/>
            <person name="Richter M."/>
            <person name="Ferrer M."/>
            <person name="Sanchez J."/>
        </authorList>
    </citation>
    <scope>NUCLEOTIDE SEQUENCE</scope>
</reference>
<dbReference type="InterPro" id="IPR001266">
    <property type="entry name" value="Ribosomal_eS19"/>
</dbReference>
<evidence type="ECO:0000256" key="1">
    <source>
        <dbReference type="ARBA" id="ARBA00010014"/>
    </source>
</evidence>
<comment type="caution">
    <text evidence="4">The sequence shown here is derived from an EMBL/GenBank/DDBJ whole genome shotgun (WGS) entry which is preliminary data.</text>
</comment>
<feature type="non-terminal residue" evidence="4">
    <location>
        <position position="1"/>
    </location>
</feature>
<dbReference type="GO" id="GO:0003723">
    <property type="term" value="F:RNA binding"/>
    <property type="evidence" value="ECO:0007669"/>
    <property type="project" value="TreeGrafter"/>
</dbReference>
<evidence type="ECO:0000256" key="2">
    <source>
        <dbReference type="ARBA" id="ARBA00022980"/>
    </source>
</evidence>
<evidence type="ECO:0000313" key="4">
    <source>
        <dbReference type="EMBL" id="EQD26205.1"/>
    </source>
</evidence>
<dbReference type="GO" id="GO:0022627">
    <property type="term" value="C:cytosolic small ribosomal subunit"/>
    <property type="evidence" value="ECO:0007669"/>
    <property type="project" value="TreeGrafter"/>
</dbReference>
<dbReference type="SUPFAM" id="SSF46785">
    <property type="entry name" value="Winged helix' DNA-binding domain"/>
    <property type="match status" value="1"/>
</dbReference>
<dbReference type="NCBIfam" id="NF006811">
    <property type="entry name" value="PRK09333.1"/>
    <property type="match status" value="1"/>
</dbReference>
<dbReference type="EMBL" id="AUZZ01011439">
    <property type="protein sequence ID" value="EQD26205.1"/>
    <property type="molecule type" value="Genomic_DNA"/>
</dbReference>
<keyword evidence="2 4" id="KW-0689">Ribosomal protein</keyword>
<dbReference type="InterPro" id="IPR036390">
    <property type="entry name" value="WH_DNA-bd_sf"/>
</dbReference>
<gene>
    <name evidence="4" type="ORF">B2A_15736</name>
</gene>
<accession>T0Z8U3</accession>
<keyword evidence="3" id="KW-0687">Ribonucleoprotein</keyword>
<proteinExistence type="inferred from homology"/>
<reference evidence="4" key="2">
    <citation type="journal article" date="2014" name="ISME J.">
        <title>Microbial stratification in low pH oxic and suboxic macroscopic growths along an acid mine drainage.</title>
        <authorList>
            <person name="Mendez-Garcia C."/>
            <person name="Mesa V."/>
            <person name="Sprenger R.R."/>
            <person name="Richter M."/>
            <person name="Diez M.S."/>
            <person name="Solano J."/>
            <person name="Bargiela R."/>
            <person name="Golyshina O.V."/>
            <person name="Manteca A."/>
            <person name="Ramos J.L."/>
            <person name="Gallego J.R."/>
            <person name="Llorente I."/>
            <person name="Martins Dos Santos V.A."/>
            <person name="Jensen O.N."/>
            <person name="Pelaez A.I."/>
            <person name="Sanchez J."/>
            <person name="Ferrer M."/>
        </authorList>
    </citation>
    <scope>NUCLEOTIDE SEQUENCE</scope>
</reference>
<dbReference type="GO" id="GO:0003735">
    <property type="term" value="F:structural constituent of ribosome"/>
    <property type="evidence" value="ECO:0007669"/>
    <property type="project" value="InterPro"/>
</dbReference>